<dbReference type="SUPFAM" id="SSF52833">
    <property type="entry name" value="Thioredoxin-like"/>
    <property type="match status" value="1"/>
</dbReference>
<dbReference type="OrthoDB" id="8545217at2"/>
<sequence length="87" mass="9188">MRNITVYSKPGCVQCRATARGFAKAGVAIDIIDVSTDPTAAAMLTDWGYLSVPVIVTPDGQHWAGHRPDRITAAARAAAQTHAQLSV</sequence>
<dbReference type="AlphaFoldDB" id="A0A5S9PA42"/>
<keyword evidence="3" id="KW-1185">Reference proteome</keyword>
<feature type="domain" description="Glutaredoxin" evidence="1">
    <location>
        <begin position="4"/>
        <end position="63"/>
    </location>
</feature>
<proteinExistence type="predicted"/>
<gene>
    <name evidence="2" type="primary">nrdH_2</name>
    <name evidence="2" type="ORF">AELLOGFF_03288</name>
</gene>
<accession>A0A5S9PA42</accession>
<dbReference type="InterPro" id="IPR036249">
    <property type="entry name" value="Thioredoxin-like_sf"/>
</dbReference>
<evidence type="ECO:0000313" key="2">
    <source>
        <dbReference type="EMBL" id="CAA0100407.1"/>
    </source>
</evidence>
<dbReference type="PROSITE" id="PS51354">
    <property type="entry name" value="GLUTAREDOXIN_2"/>
    <property type="match status" value="1"/>
</dbReference>
<dbReference type="InterPro" id="IPR002109">
    <property type="entry name" value="Glutaredoxin"/>
</dbReference>
<dbReference type="EMBL" id="CACSIP010000007">
    <property type="protein sequence ID" value="CAA0100407.1"/>
    <property type="molecule type" value="Genomic_DNA"/>
</dbReference>
<evidence type="ECO:0000313" key="3">
    <source>
        <dbReference type="Proteomes" id="UP000430146"/>
    </source>
</evidence>
<reference evidence="2 3" key="1">
    <citation type="submission" date="2019-11" db="EMBL/GenBank/DDBJ databases">
        <authorList>
            <person name="Holert J."/>
        </authorList>
    </citation>
    <scope>NUCLEOTIDE SEQUENCE [LARGE SCALE GENOMIC DNA]</scope>
    <source>
        <strain evidence="2">BC8_1</strain>
    </source>
</reference>
<protein>
    <submittedName>
        <fullName evidence="2">Glutaredoxin-like protein NrdH</fullName>
    </submittedName>
</protein>
<evidence type="ECO:0000259" key="1">
    <source>
        <dbReference type="Pfam" id="PF00462"/>
    </source>
</evidence>
<name>A0A5S9PA42_MYCVN</name>
<dbReference type="CDD" id="cd02976">
    <property type="entry name" value="NrdH"/>
    <property type="match status" value="1"/>
</dbReference>
<dbReference type="Pfam" id="PF00462">
    <property type="entry name" value="Glutaredoxin"/>
    <property type="match status" value="1"/>
</dbReference>
<dbReference type="Proteomes" id="UP000430146">
    <property type="component" value="Unassembled WGS sequence"/>
</dbReference>
<dbReference type="Gene3D" id="3.40.30.10">
    <property type="entry name" value="Glutaredoxin"/>
    <property type="match status" value="1"/>
</dbReference>
<organism evidence="2 3">
    <name type="scientific">Mycolicibacterium vanbaalenii</name>
    <name type="common">Mycobacterium vanbaalenii</name>
    <dbReference type="NCBI Taxonomy" id="110539"/>
    <lineage>
        <taxon>Bacteria</taxon>
        <taxon>Bacillati</taxon>
        <taxon>Actinomycetota</taxon>
        <taxon>Actinomycetes</taxon>
        <taxon>Mycobacteriales</taxon>
        <taxon>Mycobacteriaceae</taxon>
        <taxon>Mycolicibacterium</taxon>
    </lineage>
</organism>
<dbReference type="RefSeq" id="WP_068920320.1">
    <property type="nucleotide sequence ID" value="NZ_CACSIP010000007.1"/>
</dbReference>